<organism evidence="1 2">
    <name type="scientific">Blepharisma stoltei</name>
    <dbReference type="NCBI Taxonomy" id="1481888"/>
    <lineage>
        <taxon>Eukaryota</taxon>
        <taxon>Sar</taxon>
        <taxon>Alveolata</taxon>
        <taxon>Ciliophora</taxon>
        <taxon>Postciliodesmatophora</taxon>
        <taxon>Heterotrichea</taxon>
        <taxon>Heterotrichida</taxon>
        <taxon>Blepharismidae</taxon>
        <taxon>Blepharisma</taxon>
    </lineage>
</organism>
<accession>A0AAU9ITZ2</accession>
<keyword evidence="2" id="KW-1185">Reference proteome</keyword>
<dbReference type="Proteomes" id="UP001162131">
    <property type="component" value="Unassembled WGS sequence"/>
</dbReference>
<sequence length="350" mass="41031">MGNCCTKNQYNDMQDNLISIRTEDWFVGNEYFDWAGYHRNIEFENYTFFQKALYQGWKDVDLNQNFIEETSSPQFNNSAYLQLCLDIRKGVPNYLIRNVISKLITYDNDVAKTEYYDYTNQLDPDLNFLDLPAEDDPLFGRKDLLNCFLTYRGATACKSILYVIHKKTSDIEVCLILPRVTQILLWFMKEHETYQILQVLIAESRNKEKCQNYSFHFPLTDFQHKKVVKKIFKRVKEKMGEIQINEKCVKKVIKDIAFNMLVGYISPSFYPLILMNFLADGIGSIMKFTAAVVYLALKQCEELRGDSKTIPDWRSYTRSEVIIFKILKKAFKINIEKSNKTDTASVTADR</sequence>
<gene>
    <name evidence="1" type="ORF">BSTOLATCC_MIC17591</name>
</gene>
<protein>
    <submittedName>
        <fullName evidence="1">Uncharacterized protein</fullName>
    </submittedName>
</protein>
<dbReference type="AlphaFoldDB" id="A0AAU9ITZ2"/>
<evidence type="ECO:0000313" key="1">
    <source>
        <dbReference type="EMBL" id="CAG9316964.1"/>
    </source>
</evidence>
<name>A0AAU9ITZ2_9CILI</name>
<reference evidence="1" key="1">
    <citation type="submission" date="2021-09" db="EMBL/GenBank/DDBJ databases">
        <authorList>
            <consortium name="AG Swart"/>
            <person name="Singh M."/>
            <person name="Singh A."/>
            <person name="Seah K."/>
            <person name="Emmerich C."/>
        </authorList>
    </citation>
    <scope>NUCLEOTIDE SEQUENCE</scope>
    <source>
        <strain evidence="1">ATCC30299</strain>
    </source>
</reference>
<comment type="caution">
    <text evidence="1">The sequence shown here is derived from an EMBL/GenBank/DDBJ whole genome shotgun (WGS) entry which is preliminary data.</text>
</comment>
<evidence type="ECO:0000313" key="2">
    <source>
        <dbReference type="Proteomes" id="UP001162131"/>
    </source>
</evidence>
<proteinExistence type="predicted"/>
<dbReference type="EMBL" id="CAJZBQ010000017">
    <property type="protein sequence ID" value="CAG9316964.1"/>
    <property type="molecule type" value="Genomic_DNA"/>
</dbReference>